<dbReference type="SUPFAM" id="SSF53649">
    <property type="entry name" value="Alkaline phosphatase-like"/>
    <property type="match status" value="1"/>
</dbReference>
<reference evidence="5 6" key="1">
    <citation type="submission" date="2018-02" db="EMBL/GenBank/DDBJ databases">
        <title>Comparative genomes isolates from brazilian mangrove.</title>
        <authorList>
            <person name="Araujo J.E."/>
            <person name="Taketani R.G."/>
            <person name="Silva M.C.P."/>
            <person name="Loureco M.V."/>
            <person name="Andreote F.D."/>
        </authorList>
    </citation>
    <scope>NUCLEOTIDE SEQUENCE [LARGE SCALE GENOMIC DNA]</scope>
    <source>
        <strain evidence="5 6">Hex-1 MGV</strain>
    </source>
</reference>
<evidence type="ECO:0000259" key="4">
    <source>
        <dbReference type="Pfam" id="PF00884"/>
    </source>
</evidence>
<feature type="domain" description="Sulfatase N-terminal" evidence="4">
    <location>
        <begin position="30"/>
        <end position="356"/>
    </location>
</feature>
<accession>A0A2S8FKC5</accession>
<protein>
    <submittedName>
        <fullName evidence="5">N-acetylgalactosamine-6-sulfatase</fullName>
    </submittedName>
</protein>
<keyword evidence="3" id="KW-0732">Signal</keyword>
<name>A0A2S8FKC5_9BACT</name>
<dbReference type="EMBL" id="PUHY01000012">
    <property type="protein sequence ID" value="PQO32601.1"/>
    <property type="molecule type" value="Genomic_DNA"/>
</dbReference>
<sequence>MLKYFATLLVAVVVLGLVAPRLAQAETKKPNIIYIMADDLGIGDLGCYGQQKFETPNIDRMAAEGMLFTQHYSGSTVCAPTRSVLMTGLHTGHTPVRGNAEVNPVGQQPIPDETVTMPELLKKAGYVTGAFGKWGLGYPGSEGDPIKQGFDVFYGYNCQRNAHTYYPTWLYDNEKKIELDGKTYSHDLIMDHALQFIRDNKDKPFYCYLPITIPHAAMHVPEEYSEPFRKKFPEFENKKGKYAGTTVTNPIAAFAGMCTKMDEDVGRVLHLLKELNLDDNTIVMFTSDNGAHQEGGHNPEFFDSNGPYRGHKRDLTDGGIRTPFIVRWPGHVKAGSESDLISAHWDVLPTLCQLASVEVPKNIDGISMVPTLTGEGKQAKHDYLYFEFFERGGKRAVRMNQWKGVQNDMTNDPDAHIALYNIEEDVDESDDVSEKHPEVVAKIRQIFDEAHTENDRFKFGFERNKK</sequence>
<dbReference type="Gene3D" id="3.30.1120.10">
    <property type="match status" value="1"/>
</dbReference>
<dbReference type="PANTHER" id="PTHR42693">
    <property type="entry name" value="ARYLSULFATASE FAMILY MEMBER"/>
    <property type="match status" value="1"/>
</dbReference>
<dbReference type="Pfam" id="PF00884">
    <property type="entry name" value="Sulfatase"/>
    <property type="match status" value="1"/>
</dbReference>
<evidence type="ECO:0000256" key="3">
    <source>
        <dbReference type="SAM" id="SignalP"/>
    </source>
</evidence>
<gene>
    <name evidence="5" type="ORF">C5Y83_20545</name>
</gene>
<dbReference type="Proteomes" id="UP000238322">
    <property type="component" value="Unassembled WGS sequence"/>
</dbReference>
<dbReference type="AlphaFoldDB" id="A0A2S8FKC5"/>
<evidence type="ECO:0000313" key="5">
    <source>
        <dbReference type="EMBL" id="PQO32601.1"/>
    </source>
</evidence>
<dbReference type="CDD" id="cd16145">
    <property type="entry name" value="ARS_like"/>
    <property type="match status" value="1"/>
</dbReference>
<proteinExistence type="inferred from homology"/>
<dbReference type="InterPro" id="IPR050738">
    <property type="entry name" value="Sulfatase"/>
</dbReference>
<dbReference type="GO" id="GO:0004065">
    <property type="term" value="F:arylsulfatase activity"/>
    <property type="evidence" value="ECO:0007669"/>
    <property type="project" value="TreeGrafter"/>
</dbReference>
<organism evidence="5 6">
    <name type="scientific">Blastopirellula marina</name>
    <dbReference type="NCBI Taxonomy" id="124"/>
    <lineage>
        <taxon>Bacteria</taxon>
        <taxon>Pseudomonadati</taxon>
        <taxon>Planctomycetota</taxon>
        <taxon>Planctomycetia</taxon>
        <taxon>Pirellulales</taxon>
        <taxon>Pirellulaceae</taxon>
        <taxon>Blastopirellula</taxon>
    </lineage>
</organism>
<keyword evidence="2" id="KW-0378">Hydrolase</keyword>
<comment type="caution">
    <text evidence="5">The sequence shown here is derived from an EMBL/GenBank/DDBJ whole genome shotgun (WGS) entry which is preliminary data.</text>
</comment>
<dbReference type="InterPro" id="IPR017850">
    <property type="entry name" value="Alkaline_phosphatase_core_sf"/>
</dbReference>
<comment type="similarity">
    <text evidence="1">Belongs to the sulfatase family.</text>
</comment>
<dbReference type="Gene3D" id="3.40.720.10">
    <property type="entry name" value="Alkaline Phosphatase, subunit A"/>
    <property type="match status" value="1"/>
</dbReference>
<evidence type="ECO:0000313" key="6">
    <source>
        <dbReference type="Proteomes" id="UP000238322"/>
    </source>
</evidence>
<dbReference type="RefSeq" id="WP_105331612.1">
    <property type="nucleotide sequence ID" value="NZ_PUHY01000012.1"/>
</dbReference>
<dbReference type="OrthoDB" id="9783154at2"/>
<evidence type="ECO:0000256" key="2">
    <source>
        <dbReference type="ARBA" id="ARBA00022801"/>
    </source>
</evidence>
<dbReference type="InterPro" id="IPR000917">
    <property type="entry name" value="Sulfatase_N"/>
</dbReference>
<evidence type="ECO:0000256" key="1">
    <source>
        <dbReference type="ARBA" id="ARBA00008779"/>
    </source>
</evidence>
<dbReference type="PANTHER" id="PTHR42693:SF53">
    <property type="entry name" value="ENDO-4-O-SULFATASE"/>
    <property type="match status" value="1"/>
</dbReference>
<feature type="signal peptide" evidence="3">
    <location>
        <begin position="1"/>
        <end position="25"/>
    </location>
</feature>
<feature type="chain" id="PRO_5015525077" evidence="3">
    <location>
        <begin position="26"/>
        <end position="466"/>
    </location>
</feature>